<accession>A0A0Q0VXH2</accession>
<dbReference type="PANTHER" id="PTHR43630:SF1">
    <property type="entry name" value="POLY-BETA-1,6-N-ACETYL-D-GLUCOSAMINE SYNTHASE"/>
    <property type="match status" value="1"/>
</dbReference>
<protein>
    <submittedName>
        <fullName evidence="4">Glycosyl transferase</fullName>
    </submittedName>
</protein>
<dbReference type="InterPro" id="IPR001173">
    <property type="entry name" value="Glyco_trans_2-like"/>
</dbReference>
<dbReference type="RefSeq" id="WP_055040783.1">
    <property type="nucleotide sequence ID" value="NZ_LKBH01000031.1"/>
</dbReference>
<dbReference type="EMBL" id="LKBH01000031">
    <property type="protein sequence ID" value="KQB36413.1"/>
    <property type="molecule type" value="Genomic_DNA"/>
</dbReference>
<dbReference type="AlphaFoldDB" id="A0A0Q0VXH2"/>
<evidence type="ECO:0000313" key="5">
    <source>
        <dbReference type="Proteomes" id="UP000050301"/>
    </source>
</evidence>
<organism evidence="4 5">
    <name type="scientific">Acidiplasma cupricumulans</name>
    <dbReference type="NCBI Taxonomy" id="312540"/>
    <lineage>
        <taxon>Archaea</taxon>
        <taxon>Methanobacteriati</taxon>
        <taxon>Thermoplasmatota</taxon>
        <taxon>Thermoplasmata</taxon>
        <taxon>Thermoplasmatales</taxon>
        <taxon>Ferroplasmaceae</taxon>
        <taxon>Acidiplasma</taxon>
    </lineage>
</organism>
<name>A0A0Q0VXH2_9ARCH</name>
<dbReference type="PANTHER" id="PTHR43630">
    <property type="entry name" value="POLY-BETA-1,6-N-ACETYL-D-GLUCOSAMINE SYNTHASE"/>
    <property type="match status" value="1"/>
</dbReference>
<keyword evidence="1" id="KW-0328">Glycosyltransferase</keyword>
<reference evidence="4 5" key="1">
    <citation type="submission" date="2015-09" db="EMBL/GenBank/DDBJ databases">
        <title>Heavy metals and arsenic resistance mechanisms in polyextremophilic archaea of the family Ferroplasmaceae.</title>
        <authorList>
            <person name="Bulaev A.G."/>
            <person name="Kanygina A.V."/>
        </authorList>
    </citation>
    <scope>NUCLEOTIDE SEQUENCE [LARGE SCALE GENOMIC DNA]</scope>
    <source>
        <strain evidence="4 5">BH2</strain>
    </source>
</reference>
<keyword evidence="5" id="KW-1185">Reference proteome</keyword>
<evidence type="ECO:0000256" key="2">
    <source>
        <dbReference type="ARBA" id="ARBA00022679"/>
    </source>
</evidence>
<sequence length="262" mass="29926">MDGISIVITTLNEEKNIGALLDSLIIQERPYEIIIVDSNSIDSTADIIRSYEKKIENIKLIEARSSRGGGRNIGVESARYDYVSFIDADATASPDWIKNIRKYKYKYDVIAGAIITSGNKWYRTERLKIYHNGIEVTHPSANLTYSRDFFLEMGGFDQSFITAEDIDLNIRAVESGARWAFCRECIVYNKARDTLLGFINQAYWNGYGRAQLSFKHKNIRAEYFSEIKNIINPIYFLRNLAGLSGYIYGRIKINGIQYSASE</sequence>
<feature type="domain" description="Glycosyltransferase 2-like" evidence="3">
    <location>
        <begin position="5"/>
        <end position="135"/>
    </location>
</feature>
<dbReference type="Pfam" id="PF00535">
    <property type="entry name" value="Glycos_transf_2"/>
    <property type="match status" value="1"/>
</dbReference>
<proteinExistence type="predicted"/>
<comment type="caution">
    <text evidence="4">The sequence shown here is derived from an EMBL/GenBank/DDBJ whole genome shotgun (WGS) entry which is preliminary data.</text>
</comment>
<dbReference type="Gene3D" id="3.90.550.10">
    <property type="entry name" value="Spore Coat Polysaccharide Biosynthesis Protein SpsA, Chain A"/>
    <property type="match status" value="1"/>
</dbReference>
<dbReference type="InterPro" id="IPR029044">
    <property type="entry name" value="Nucleotide-diphossugar_trans"/>
</dbReference>
<evidence type="ECO:0000256" key="1">
    <source>
        <dbReference type="ARBA" id="ARBA00022676"/>
    </source>
</evidence>
<dbReference type="SUPFAM" id="SSF53448">
    <property type="entry name" value="Nucleotide-diphospho-sugar transferases"/>
    <property type="match status" value="1"/>
</dbReference>
<dbReference type="InParanoid" id="A0A0Q0VXH2"/>
<dbReference type="GO" id="GO:0016757">
    <property type="term" value="F:glycosyltransferase activity"/>
    <property type="evidence" value="ECO:0007669"/>
    <property type="project" value="UniProtKB-KW"/>
</dbReference>
<evidence type="ECO:0000313" key="4">
    <source>
        <dbReference type="EMBL" id="KQB36413.1"/>
    </source>
</evidence>
<dbReference type="Proteomes" id="UP000050301">
    <property type="component" value="Unassembled WGS sequence"/>
</dbReference>
<gene>
    <name evidence="4" type="ORF">AOG55_04180</name>
</gene>
<keyword evidence="2 4" id="KW-0808">Transferase</keyword>
<evidence type="ECO:0000259" key="3">
    <source>
        <dbReference type="Pfam" id="PF00535"/>
    </source>
</evidence>